<dbReference type="EMBL" id="CAADIL010000016">
    <property type="protein sequence ID" value="VFR72120.1"/>
    <property type="molecule type" value="Genomic_DNA"/>
</dbReference>
<name>A0A484TDD8_9ZZZZ</name>
<evidence type="ECO:0000313" key="2">
    <source>
        <dbReference type="EMBL" id="VFR70417.1"/>
    </source>
</evidence>
<evidence type="ECO:0000313" key="1">
    <source>
        <dbReference type="EMBL" id="VFR34618.1"/>
    </source>
</evidence>
<dbReference type="AlphaFoldDB" id="A0A484TDD8"/>
<accession>A0A484TDD8</accession>
<dbReference type="InterPro" id="IPR056912">
    <property type="entry name" value="Phage_JBD30_tail_term-like"/>
</dbReference>
<organism evidence="3">
    <name type="scientific">plant metagenome</name>
    <dbReference type="NCBI Taxonomy" id="1297885"/>
    <lineage>
        <taxon>unclassified sequences</taxon>
        <taxon>metagenomes</taxon>
        <taxon>organismal metagenomes</taxon>
    </lineage>
</organism>
<proteinExistence type="predicted"/>
<reference evidence="3" key="1">
    <citation type="submission" date="2019-03" db="EMBL/GenBank/DDBJ databases">
        <authorList>
            <person name="Danneels B."/>
        </authorList>
    </citation>
    <scope>NUCLEOTIDE SEQUENCE</scope>
</reference>
<dbReference type="Pfam" id="PF23840">
    <property type="entry name" value="Phage_tail_terminator"/>
    <property type="match status" value="1"/>
</dbReference>
<gene>
    <name evidence="1" type="ORF">ANDA3_3741</name>
    <name evidence="3" type="ORF">DAR2_3591</name>
    <name evidence="2" type="ORF">DAR3_4185</name>
</gene>
<protein>
    <submittedName>
        <fullName evidence="3">Phage protein</fullName>
    </submittedName>
</protein>
<evidence type="ECO:0000313" key="3">
    <source>
        <dbReference type="EMBL" id="VFR72120.1"/>
    </source>
</evidence>
<sequence length="148" mass="15939">MSAELSPLDLSPLMALIRIGVPALRLVGGAADYATAKDLRGLGTPSAYVLMARESAQAVQPGKPARLGSQVIDVQFGVAIALRNYRDQAGAQMEKEVRQVVGGIRQVVLGWTPDVPGARMCGFVQGDVLDYDDSTLLWVDVFRTQRLQ</sequence>
<dbReference type="EMBL" id="CAADIC010000019">
    <property type="protein sequence ID" value="VFR34618.1"/>
    <property type="molecule type" value="Genomic_DNA"/>
</dbReference>
<dbReference type="EMBL" id="CAADIJ010000011">
    <property type="protein sequence ID" value="VFR70417.1"/>
    <property type="molecule type" value="Genomic_DNA"/>
</dbReference>